<dbReference type="PROSITE" id="PS01276">
    <property type="entry name" value="PEPTIDASE_U32"/>
    <property type="match status" value="1"/>
</dbReference>
<evidence type="ECO:0000313" key="2">
    <source>
        <dbReference type="EMBL" id="RRK31934.1"/>
    </source>
</evidence>
<reference evidence="2" key="1">
    <citation type="submission" date="2018-10" db="EMBL/GenBank/DDBJ databases">
        <title>Schaedlerella arabinophila gen. nov. sp. nov., isolated from the mouse intestinal tract and comparative analysis with the genome of the closely related altered Schaedler flora strain ASF502.</title>
        <authorList>
            <person name="Miyake S."/>
            <person name="Soh M."/>
            <person name="Seedorf H."/>
        </authorList>
    </citation>
    <scope>NUCLEOTIDE SEQUENCE [LARGE SCALE GENOMIC DNA]</scope>
    <source>
        <strain evidence="2">DSM 106076</strain>
    </source>
</reference>
<dbReference type="InterPro" id="IPR001539">
    <property type="entry name" value="Peptidase_U32"/>
</dbReference>
<dbReference type="Proteomes" id="UP000274920">
    <property type="component" value="Unassembled WGS sequence"/>
</dbReference>
<sequence>MISRQDIEYGREELKQKKGRCVEILAPAGSYDSFRAALMAGADAVYAGGPHFGARAYAENFTEEQLLEAIEEAHLHGRRFYLTVNTLVKDRELPSLRTYLEPLYRGGLDAVIVQDTGVLELVRSTFPGMDLHVSTQMTITGTGGAQFFKECGAVRVVPARELSLEEIRHMKRDTGMEIECFVHGALCYCYSGQCLLSSMIGGRSGNRGQCAQPCRLRYGSGGKKGYLLSLKDICTLELIPDLIEAGIDSFKIEGRMKRPEYVAGVTAMYRKYTDLYLESGRGQFHVSEKDKEMLLDLYNRGGFHTGYYQQRNGRDMIAIDRPNHAGVPAAKVTGQKGREVFAEALTEIHKGDVLAFPRQGDHTFGQDHEKGSMLTIPVAKGKHLETGAVLYRIRNERLIQGLQESWKQGRLQENIHGYLRMAAQEPARLTVRFGDISAEAVSGLAVERAEKSPLDEARIRKNLEKTGNTEFVFETLEIELEDGVFLPMQQINELRRQALAELRQNICSASRREGASSELRIPQRERETENTGKGAVMLSALAASMPQLEEICGYPEIARVYVESGIGDTLPEVGQLAEICRQLQSQGREVYLAAPHIFRERTKKVWEQGWNKVSGIPFDGILLRNYESLAFFRDHPAEKSGGEGRGTGFDKNLILDHNLYVMNQAAKTFWNRRGVYEFTVPLELNRGEIGHLDAKHMEMLVYGYLPVMVTAQCMAKTVNRCQMQPGKTGSRPAGEFLAARGIRKLTDRYGNSFYVENRCRDCYNIIYNPVPLCLFDEKEALEELCPSRLRLQFSVEDRQETRQVLLECRRVFLEGKEPAWQGKSFTRGHFRRGIL</sequence>
<comment type="caution">
    <text evidence="2">The sequence shown here is derived from an EMBL/GenBank/DDBJ whole genome shotgun (WGS) entry which is preliminary data.</text>
</comment>
<dbReference type="InterPro" id="IPR051454">
    <property type="entry name" value="RNA/ubiquinone_mod_enzymes"/>
</dbReference>
<dbReference type="PANTHER" id="PTHR30217">
    <property type="entry name" value="PEPTIDASE U32 FAMILY"/>
    <property type="match status" value="1"/>
</dbReference>
<gene>
    <name evidence="2" type="ORF">EBB54_11540</name>
</gene>
<protein>
    <submittedName>
        <fullName evidence="2">U32 family peptidase</fullName>
    </submittedName>
</protein>
<organism evidence="2 3">
    <name type="scientific">Schaedlerella arabinosiphila</name>
    <dbReference type="NCBI Taxonomy" id="2044587"/>
    <lineage>
        <taxon>Bacteria</taxon>
        <taxon>Bacillati</taxon>
        <taxon>Bacillota</taxon>
        <taxon>Clostridia</taxon>
        <taxon>Lachnospirales</taxon>
        <taxon>Lachnospiraceae</taxon>
        <taxon>Schaedlerella</taxon>
    </lineage>
</organism>
<dbReference type="RefSeq" id="WP_125127506.1">
    <property type="nucleotide sequence ID" value="NZ_RHJS01000002.1"/>
</dbReference>
<proteinExistence type="predicted"/>
<keyword evidence="3" id="KW-1185">Reference proteome</keyword>
<dbReference type="AlphaFoldDB" id="A0A426DGP7"/>
<evidence type="ECO:0000313" key="3">
    <source>
        <dbReference type="Proteomes" id="UP000274920"/>
    </source>
</evidence>
<evidence type="ECO:0000259" key="1">
    <source>
        <dbReference type="Pfam" id="PF12392"/>
    </source>
</evidence>
<dbReference type="EMBL" id="RHJS01000002">
    <property type="protein sequence ID" value="RRK31934.1"/>
    <property type="molecule type" value="Genomic_DNA"/>
</dbReference>
<name>A0A426DGP7_9FIRM</name>
<feature type="domain" description="Peptidase U32 collagenase" evidence="1">
    <location>
        <begin position="390"/>
        <end position="506"/>
    </location>
</feature>
<dbReference type="Pfam" id="PF01136">
    <property type="entry name" value="Peptidase_U32"/>
    <property type="match status" value="1"/>
</dbReference>
<accession>A0A426DGP7</accession>
<dbReference type="PANTHER" id="PTHR30217:SF10">
    <property type="entry name" value="23S RRNA 5-HYDROXYCYTIDINE C2501 SYNTHASE"/>
    <property type="match status" value="1"/>
</dbReference>
<dbReference type="InterPro" id="IPR020988">
    <property type="entry name" value="Pept_U32_collagenase"/>
</dbReference>
<dbReference type="Pfam" id="PF12392">
    <property type="entry name" value="DUF3656"/>
    <property type="match status" value="1"/>
</dbReference>